<comment type="similarity">
    <text evidence="2">Belongs to the glycosyltransferase 28 family.</text>
</comment>
<evidence type="ECO:0000259" key="5">
    <source>
        <dbReference type="Pfam" id="PF04101"/>
    </source>
</evidence>
<evidence type="ECO:0000259" key="6">
    <source>
        <dbReference type="Pfam" id="PF06925"/>
    </source>
</evidence>
<evidence type="ECO:0000313" key="8">
    <source>
        <dbReference type="Proteomes" id="UP001596022"/>
    </source>
</evidence>
<keyword evidence="3" id="KW-0328">Glycosyltransferase</keyword>
<dbReference type="SUPFAM" id="SSF53756">
    <property type="entry name" value="UDP-Glycosyltransferase/glycogen phosphorylase"/>
    <property type="match status" value="1"/>
</dbReference>
<protein>
    <submittedName>
        <fullName evidence="7">Glycosyltransferase</fullName>
    </submittedName>
</protein>
<comment type="caution">
    <text evidence="7">The sequence shown here is derived from an EMBL/GenBank/DDBJ whole genome shotgun (WGS) entry which is preliminary data.</text>
</comment>
<dbReference type="Pfam" id="PF04101">
    <property type="entry name" value="Glyco_tran_28_C"/>
    <property type="match status" value="1"/>
</dbReference>
<feature type="domain" description="Glycosyl transferase family 28 C-terminal" evidence="5">
    <location>
        <begin position="233"/>
        <end position="367"/>
    </location>
</feature>
<dbReference type="PANTHER" id="PTHR43025">
    <property type="entry name" value="MONOGALACTOSYLDIACYLGLYCEROL SYNTHASE"/>
    <property type="match status" value="1"/>
</dbReference>
<dbReference type="RefSeq" id="WP_376845790.1">
    <property type="nucleotide sequence ID" value="NZ_JBHSFW010000003.1"/>
</dbReference>
<keyword evidence="4" id="KW-0808">Transferase</keyword>
<dbReference type="InterPro" id="IPR009695">
    <property type="entry name" value="Diacylglyc_glucosyltr_N"/>
</dbReference>
<reference evidence="8" key="1">
    <citation type="journal article" date="2019" name="Int. J. Syst. Evol. Microbiol.">
        <title>The Global Catalogue of Microorganisms (GCM) 10K type strain sequencing project: providing services to taxonomists for standard genome sequencing and annotation.</title>
        <authorList>
            <consortium name="The Broad Institute Genomics Platform"/>
            <consortium name="The Broad Institute Genome Sequencing Center for Infectious Disease"/>
            <person name="Wu L."/>
            <person name="Ma J."/>
        </authorList>
    </citation>
    <scope>NUCLEOTIDE SEQUENCE [LARGE SCALE GENOMIC DNA]</scope>
    <source>
        <strain evidence="8">CGMCC 1.16306</strain>
    </source>
</reference>
<accession>A0ABV9GPZ6</accession>
<dbReference type="Pfam" id="PF06925">
    <property type="entry name" value="MGDG_synth"/>
    <property type="match status" value="1"/>
</dbReference>
<organism evidence="7 8">
    <name type="scientific">Camelliibacillus cellulosilyticus</name>
    <dbReference type="NCBI Taxonomy" id="2174486"/>
    <lineage>
        <taxon>Bacteria</taxon>
        <taxon>Bacillati</taxon>
        <taxon>Bacillota</taxon>
        <taxon>Bacilli</taxon>
        <taxon>Bacillales</taxon>
        <taxon>Sporolactobacillaceae</taxon>
        <taxon>Camelliibacillus</taxon>
    </lineage>
</organism>
<evidence type="ECO:0000256" key="1">
    <source>
        <dbReference type="ARBA" id="ARBA00004370"/>
    </source>
</evidence>
<dbReference type="PANTHER" id="PTHR43025:SF3">
    <property type="entry name" value="MONOGALACTOSYLDIACYLGLYCEROL SYNTHASE 1, CHLOROPLASTIC"/>
    <property type="match status" value="1"/>
</dbReference>
<dbReference type="EMBL" id="JBHSFW010000003">
    <property type="protein sequence ID" value="MFC4618725.1"/>
    <property type="molecule type" value="Genomic_DNA"/>
</dbReference>
<keyword evidence="8" id="KW-1185">Reference proteome</keyword>
<sequence>MFETKQHRILILTGHYGDGHKQAAAAIAQALYEKHPDAHVIILDPSANSNKLLDSVSRQLYIKGVQKFPVAYHYIYEKTRRPNHASALLKKFNQIGARSLLKIIRTIKPTMIISTCPIASGMIAILKKNSGLRVPSGTVITDYSAHSTWVYPYTDVYFVGSEKVRRGLQELGVADNKIVVSGIPTSPRFSKNFDRAALKRKHSISEQIPVVLMTGGGYGLFSGEASIFQSLEKLPFTIQLVIVCGRNRRLYQRLNTELKASKHKVLLTGFIDHIEELMAVADLLITKAGGMTVSEALAMKLPMLLYPTISGQEYDNTQFLVETRAALLANNVQDLQMKVMQMLKDPHLLERMRHQAAQLSQMDAAQDIIEEMKQLVADSLSLPFNQGISV</sequence>
<proteinExistence type="inferred from homology"/>
<evidence type="ECO:0000313" key="7">
    <source>
        <dbReference type="EMBL" id="MFC4618725.1"/>
    </source>
</evidence>
<dbReference type="Gene3D" id="3.40.50.2000">
    <property type="entry name" value="Glycogen Phosphorylase B"/>
    <property type="match status" value="2"/>
</dbReference>
<evidence type="ECO:0000256" key="3">
    <source>
        <dbReference type="ARBA" id="ARBA00022676"/>
    </source>
</evidence>
<gene>
    <name evidence="7" type="ORF">ACFO4N_08240</name>
</gene>
<feature type="domain" description="Diacylglycerol glucosyltransferase N-terminal" evidence="6">
    <location>
        <begin position="20"/>
        <end position="184"/>
    </location>
</feature>
<dbReference type="InterPro" id="IPR007235">
    <property type="entry name" value="Glyco_trans_28_C"/>
</dbReference>
<evidence type="ECO:0000256" key="4">
    <source>
        <dbReference type="ARBA" id="ARBA00022679"/>
    </source>
</evidence>
<dbReference type="InterPro" id="IPR050519">
    <property type="entry name" value="Glycosyltransf_28_UgtP"/>
</dbReference>
<evidence type="ECO:0000256" key="2">
    <source>
        <dbReference type="ARBA" id="ARBA00006962"/>
    </source>
</evidence>
<dbReference type="Proteomes" id="UP001596022">
    <property type="component" value="Unassembled WGS sequence"/>
</dbReference>
<comment type="subcellular location">
    <subcellularLocation>
        <location evidence="1">Membrane</location>
    </subcellularLocation>
</comment>
<name>A0ABV9GPZ6_9BACL</name>